<evidence type="ECO:0000259" key="10">
    <source>
        <dbReference type="Pfam" id="PF16019"/>
    </source>
</evidence>
<evidence type="ECO:0000313" key="11">
    <source>
        <dbReference type="Proteomes" id="UP000504618"/>
    </source>
</evidence>
<keyword evidence="3" id="KW-0053">Apoptosis</keyword>
<dbReference type="PANTHER" id="PTHR13580:SF9">
    <property type="entry name" value="AXIN1 UP-REGULATED 1, ISOFORM A"/>
    <property type="match status" value="1"/>
</dbReference>
<evidence type="ECO:0000256" key="1">
    <source>
        <dbReference type="ARBA" id="ARBA00004123"/>
    </source>
</evidence>
<keyword evidence="8" id="KW-0539">Nucleus</keyword>
<feature type="region of interest" description="Disordered" evidence="9">
    <location>
        <begin position="833"/>
        <end position="856"/>
    </location>
</feature>
<dbReference type="PANTHER" id="PTHR13580">
    <property type="entry name" value="TGF-BETA INDUCED APOPTOSIS PROTEIN"/>
    <property type="match status" value="1"/>
</dbReference>
<feature type="region of interest" description="Disordered" evidence="9">
    <location>
        <begin position="449"/>
        <end position="472"/>
    </location>
</feature>
<feature type="region of interest" description="Disordered" evidence="9">
    <location>
        <begin position="1"/>
        <end position="154"/>
    </location>
</feature>
<dbReference type="OrthoDB" id="5946974at2759"/>
<dbReference type="PRINTS" id="PR02031">
    <property type="entry name" value="CYSSERRICHNP"/>
</dbReference>
<keyword evidence="6" id="KW-0010">Activator</keyword>
<dbReference type="InterPro" id="IPR023260">
    <property type="entry name" value="Cys/Ser-rich_nuc_prot"/>
</dbReference>
<gene>
    <name evidence="12" type="primary">LOC112465562</name>
</gene>
<feature type="compositionally biased region" description="Basic and acidic residues" evidence="9">
    <location>
        <begin position="500"/>
        <end position="519"/>
    </location>
</feature>
<reference evidence="12" key="1">
    <citation type="submission" date="2025-08" db="UniProtKB">
        <authorList>
            <consortium name="RefSeq"/>
        </authorList>
    </citation>
    <scope>IDENTIFICATION</scope>
    <source>
        <tissue evidence="12">Whole body</tissue>
    </source>
</reference>
<accession>A0A6J1R429</accession>
<feature type="region of interest" description="Disordered" evidence="9">
    <location>
        <begin position="497"/>
        <end position="522"/>
    </location>
</feature>
<name>A0A6J1R429_9HYME</name>
<feature type="compositionally biased region" description="Acidic residues" evidence="9">
    <location>
        <begin position="842"/>
        <end position="856"/>
    </location>
</feature>
<feature type="compositionally biased region" description="Basic and acidic residues" evidence="9">
    <location>
        <begin position="463"/>
        <end position="472"/>
    </location>
</feature>
<evidence type="ECO:0000256" key="7">
    <source>
        <dbReference type="ARBA" id="ARBA00023163"/>
    </source>
</evidence>
<feature type="compositionally biased region" description="Acidic residues" evidence="9">
    <location>
        <begin position="572"/>
        <end position="582"/>
    </location>
</feature>
<comment type="similarity">
    <text evidence="2">Belongs to the AXUD1 family.</text>
</comment>
<organism evidence="11 12">
    <name type="scientific">Temnothorax curvispinosus</name>
    <dbReference type="NCBI Taxonomy" id="300111"/>
    <lineage>
        <taxon>Eukaryota</taxon>
        <taxon>Metazoa</taxon>
        <taxon>Ecdysozoa</taxon>
        <taxon>Arthropoda</taxon>
        <taxon>Hexapoda</taxon>
        <taxon>Insecta</taxon>
        <taxon>Pterygota</taxon>
        <taxon>Neoptera</taxon>
        <taxon>Endopterygota</taxon>
        <taxon>Hymenoptera</taxon>
        <taxon>Apocrita</taxon>
        <taxon>Aculeata</taxon>
        <taxon>Formicoidea</taxon>
        <taxon>Formicidae</taxon>
        <taxon>Myrmicinae</taxon>
        <taxon>Temnothorax</taxon>
    </lineage>
</organism>
<dbReference type="InterPro" id="IPR031972">
    <property type="entry name" value="CSRNP_N"/>
</dbReference>
<proteinExistence type="inferred from homology"/>
<evidence type="ECO:0000313" key="12">
    <source>
        <dbReference type="RefSeq" id="XP_024888918.1"/>
    </source>
</evidence>
<keyword evidence="7" id="KW-0804">Transcription</keyword>
<evidence type="ECO:0000256" key="4">
    <source>
        <dbReference type="ARBA" id="ARBA00023015"/>
    </source>
</evidence>
<feature type="region of interest" description="Disordered" evidence="9">
    <location>
        <begin position="536"/>
        <end position="590"/>
    </location>
</feature>
<protein>
    <submittedName>
        <fullName evidence="12">Uncharacterized protein LOC112465562</fullName>
    </submittedName>
</protein>
<dbReference type="AlphaFoldDB" id="A0A6J1R429"/>
<dbReference type="Pfam" id="PF16019">
    <property type="entry name" value="CSRNP_N"/>
    <property type="match status" value="1"/>
</dbReference>
<dbReference type="GO" id="GO:0006915">
    <property type="term" value="P:apoptotic process"/>
    <property type="evidence" value="ECO:0007669"/>
    <property type="project" value="UniProtKB-KW"/>
</dbReference>
<comment type="subcellular location">
    <subcellularLocation>
        <location evidence="1">Nucleus</location>
    </subcellularLocation>
</comment>
<evidence type="ECO:0000256" key="6">
    <source>
        <dbReference type="ARBA" id="ARBA00023159"/>
    </source>
</evidence>
<dbReference type="RefSeq" id="XP_024888918.1">
    <property type="nucleotide sequence ID" value="XM_025033150.1"/>
</dbReference>
<feature type="compositionally biased region" description="Basic and acidic residues" evidence="9">
    <location>
        <begin position="113"/>
        <end position="153"/>
    </location>
</feature>
<evidence type="ECO:0000256" key="2">
    <source>
        <dbReference type="ARBA" id="ARBA00008548"/>
    </source>
</evidence>
<sequence length="949" mass="103791">MESPSARQDCFVEAQEDSTSVEAVAEGAPSPGGTTTPTITIAITDADDDDDYAARPSVMQDSREDLVMVCETSDERPENEVSEARQSSDKPEEDQAGEEKEEKEANMGLTIGKKADEDERNEKDEIDAKSTENTLRELDGSPRTSEPQDRDVGECSEVWENGIERSKSPDVSRKRPAAGDFLPIGAEIKRIGIEISEEQATQLRNDVRRLSPVLVSLRERTLGEVSLTSESSCLFGDELDGRVTPRCNDVPAGSFVANDSQIQDVDQNHGKEVNEEEGREVIGKIGAGPSECTSSVLDSVEDTLNCASRKMDYDSEGEITTLGINATSSIFSRSDSPDGTTESRQDDVKDTNLATNVAGSEFCISTKKCETTTGFATTPSSPICRNLSVVLNRVEDVKKNNVLINTSENIWDYVVDESSPFSGERKDSVDEKRDSVAEITEVQEKGLKKQRWQSGSSPMTRSKKYELTEDGLRTPDNGMILKKCKVMLERIGDGVTGHVSRSENAEESETSRELEKDDGSAPVAVIGKLEEDEEVVLASSAEDSRVSNELDSSETMPSSPEETPEVSVDIAEGVDTETETETASDSSEVSPIASIRHELRDVDMAPDQLPCSEGVALCCVEAMAPIMTRLEADRPEAYTEDSAESLALATGARDEVRSDGSDSGLGNEIPGDSGPAPAPESDSETSFLDRLPDDILSDKEKGVNQLEAYAASSGTSGTPGQLPLTSFRALPAKSNLKRRLTDCMESDESRGNVDEPLKKKRNIHFDAVTVYYFSRAQGFTCVPSQGGSTLGMNATHTHAERFSLSEHAAEQRRIHRARLAQLRSERNCATNCVTETASSSEDPSDDTDEEPSDNEELDIDSYYFLQPVPTWQRRALLRAAGVRRIDGVEKDECRDIRASREHCGCGCKGYCDPESCPCSRANVKCQVRKREREKSRIEQLKFWNTSITQ</sequence>
<evidence type="ECO:0000256" key="9">
    <source>
        <dbReference type="SAM" id="MobiDB-lite"/>
    </source>
</evidence>
<evidence type="ECO:0000256" key="3">
    <source>
        <dbReference type="ARBA" id="ARBA00022703"/>
    </source>
</evidence>
<feature type="region of interest" description="Disordered" evidence="9">
    <location>
        <begin position="635"/>
        <end position="688"/>
    </location>
</feature>
<evidence type="ECO:0000256" key="8">
    <source>
        <dbReference type="ARBA" id="ARBA00023242"/>
    </source>
</evidence>
<dbReference type="GeneID" id="112465562"/>
<dbReference type="GO" id="GO:0043565">
    <property type="term" value="F:sequence-specific DNA binding"/>
    <property type="evidence" value="ECO:0007669"/>
    <property type="project" value="TreeGrafter"/>
</dbReference>
<dbReference type="GO" id="GO:0000981">
    <property type="term" value="F:DNA-binding transcription factor activity, RNA polymerase II-specific"/>
    <property type="evidence" value="ECO:0007669"/>
    <property type="project" value="TreeGrafter"/>
</dbReference>
<feature type="compositionally biased region" description="Low complexity" evidence="9">
    <location>
        <begin position="553"/>
        <end position="568"/>
    </location>
</feature>
<feature type="compositionally biased region" description="Basic and acidic residues" evidence="9">
    <location>
        <begin position="73"/>
        <end position="90"/>
    </location>
</feature>
<evidence type="ECO:0000256" key="5">
    <source>
        <dbReference type="ARBA" id="ARBA00023125"/>
    </source>
</evidence>
<keyword evidence="11" id="KW-1185">Reference proteome</keyword>
<dbReference type="Proteomes" id="UP000504618">
    <property type="component" value="Unplaced"/>
</dbReference>
<dbReference type="GO" id="GO:0005634">
    <property type="term" value="C:nucleus"/>
    <property type="evidence" value="ECO:0007669"/>
    <property type="project" value="UniProtKB-SubCell"/>
</dbReference>
<keyword evidence="5" id="KW-0238">DNA-binding</keyword>
<feature type="domain" description="Cysteine/serine-rich nuclear protein N-terminal" evidence="10">
    <location>
        <begin position="758"/>
        <end position="929"/>
    </location>
</feature>
<feature type="compositionally biased region" description="Low complexity" evidence="9">
    <location>
        <begin position="27"/>
        <end position="44"/>
    </location>
</feature>
<keyword evidence="4" id="KW-0805">Transcription regulation</keyword>